<evidence type="ECO:0000256" key="1">
    <source>
        <dbReference type="ARBA" id="ARBA00022723"/>
    </source>
</evidence>
<dbReference type="PANTHER" id="PTHR42988:SF2">
    <property type="entry name" value="CYCLIC NUCLEOTIDE PHOSPHODIESTERASE CBUA0032-RELATED"/>
    <property type="match status" value="1"/>
</dbReference>
<evidence type="ECO:0000256" key="3">
    <source>
        <dbReference type="ARBA" id="ARBA00023004"/>
    </source>
</evidence>
<protein>
    <submittedName>
        <fullName evidence="6">3',5'-cyclic-nucleotide phosphodiesterase</fullName>
        <ecNumber evidence="6">3.1.4.17</ecNumber>
    </submittedName>
</protein>
<dbReference type="CDD" id="cd07402">
    <property type="entry name" value="MPP_GpdQ"/>
    <property type="match status" value="1"/>
</dbReference>
<dbReference type="NCBIfam" id="NF008359">
    <property type="entry name" value="PRK11148.1"/>
    <property type="match status" value="1"/>
</dbReference>
<reference evidence="7" key="2">
    <citation type="submission" date="2016-01" db="EMBL/GenBank/DDBJ databases">
        <title>Diatom-associated endosymboitic cyanobacterium lacks core nitrogen metabolism enzymes.</title>
        <authorList>
            <person name="Hilton J.A."/>
            <person name="Foster R.A."/>
            <person name="Tripp H.J."/>
            <person name="Carter B.J."/>
            <person name="Zehr J.P."/>
            <person name="Villareal T.A."/>
        </authorList>
    </citation>
    <scope>NUCLEOTIDE SEQUENCE [LARGE SCALE GENOMIC DNA]</scope>
    <source>
        <strain evidence="7">HH01</strain>
    </source>
</reference>
<dbReference type="EC" id="3.1.4.17" evidence="6"/>
<keyword evidence="3" id="KW-0408">Iron</keyword>
<accession>M1WQB6</accession>
<dbReference type="Pfam" id="PF00149">
    <property type="entry name" value="Metallophos"/>
    <property type="match status" value="1"/>
</dbReference>
<evidence type="ECO:0000313" key="6">
    <source>
        <dbReference type="EMBL" id="CCH66279.1"/>
    </source>
</evidence>
<sequence length="265" mass="30516">MSDTYPVSVAQITDIHLFADENQELLGIPTKDSFCAVIEHLGNLDTEIDMLLLTGDISGDGSPESYENLQNLLYPLRLPTYSVPGNHDCSNVMKEVLNLKLFSRRKSFERGGWNFILLNSCISEQAHGYLSIETLDWLDTQLTTLDSKPTLIALHHPPFLINSQWLDKSRLQNPEDLFAIIDRHSYIKLVICGHVHQEFQYQRYQVNYLSTPSTCIQFQPNSPDFTLDDKQPGFRYLKLYSNGDWESWVERVPFFYPLNLLNTGH</sequence>
<keyword evidence="2 6" id="KW-0378">Hydrolase</keyword>
<proteinExistence type="inferred from homology"/>
<dbReference type="Proteomes" id="UP000053051">
    <property type="component" value="Unassembled WGS sequence"/>
</dbReference>
<dbReference type="STRING" id="1165094.RINTHH_1240"/>
<dbReference type="OrthoDB" id="651281at2"/>
<organism evidence="6 7">
    <name type="scientific">Richelia intracellularis HH01</name>
    <dbReference type="NCBI Taxonomy" id="1165094"/>
    <lineage>
        <taxon>Bacteria</taxon>
        <taxon>Bacillati</taxon>
        <taxon>Cyanobacteriota</taxon>
        <taxon>Cyanophyceae</taxon>
        <taxon>Nostocales</taxon>
        <taxon>Nostocaceae</taxon>
        <taxon>Richelia</taxon>
    </lineage>
</organism>
<name>M1WQB6_9NOST</name>
<dbReference type="InterPro" id="IPR050884">
    <property type="entry name" value="CNP_phosphodiesterase-III"/>
</dbReference>
<evidence type="ECO:0000256" key="4">
    <source>
        <dbReference type="ARBA" id="ARBA00025742"/>
    </source>
</evidence>
<dbReference type="EMBL" id="CAIY01000005">
    <property type="protein sequence ID" value="CCH66279.1"/>
    <property type="molecule type" value="Genomic_DNA"/>
</dbReference>
<comment type="caution">
    <text evidence="6">The sequence shown here is derived from an EMBL/GenBank/DDBJ whole genome shotgun (WGS) entry which is preliminary data.</text>
</comment>
<dbReference type="AlphaFoldDB" id="M1WQB6"/>
<keyword evidence="1" id="KW-0479">Metal-binding</keyword>
<dbReference type="PANTHER" id="PTHR42988">
    <property type="entry name" value="PHOSPHOHYDROLASE"/>
    <property type="match status" value="1"/>
</dbReference>
<reference evidence="6 7" key="1">
    <citation type="submission" date="2012-05" db="EMBL/GenBank/DDBJ databases">
        <authorList>
            <person name="Hilton J."/>
        </authorList>
    </citation>
    <scope>NUCLEOTIDE SEQUENCE [LARGE SCALE GENOMIC DNA]</scope>
    <source>
        <strain evidence="6 7">HH01</strain>
    </source>
</reference>
<dbReference type="SUPFAM" id="SSF56300">
    <property type="entry name" value="Metallo-dependent phosphatases"/>
    <property type="match status" value="1"/>
</dbReference>
<dbReference type="Gene3D" id="3.60.21.10">
    <property type="match status" value="1"/>
</dbReference>
<gene>
    <name evidence="6" type="ORF">RINTHH_1240</name>
</gene>
<keyword evidence="7" id="KW-1185">Reference proteome</keyword>
<feature type="domain" description="Calcineurin-like phosphoesterase" evidence="5">
    <location>
        <begin position="8"/>
        <end position="197"/>
    </location>
</feature>
<dbReference type="RefSeq" id="WP_008231556.1">
    <property type="nucleotide sequence ID" value="NZ_CAIY01000005.1"/>
</dbReference>
<dbReference type="GO" id="GO:0046872">
    <property type="term" value="F:metal ion binding"/>
    <property type="evidence" value="ECO:0007669"/>
    <property type="project" value="UniProtKB-KW"/>
</dbReference>
<comment type="similarity">
    <text evidence="4">Belongs to the cyclic nucleotide phosphodiesterase class-III family.</text>
</comment>
<evidence type="ECO:0000313" key="7">
    <source>
        <dbReference type="Proteomes" id="UP000053051"/>
    </source>
</evidence>
<dbReference type="InterPro" id="IPR029052">
    <property type="entry name" value="Metallo-depent_PP-like"/>
</dbReference>
<evidence type="ECO:0000259" key="5">
    <source>
        <dbReference type="Pfam" id="PF00149"/>
    </source>
</evidence>
<dbReference type="InterPro" id="IPR004843">
    <property type="entry name" value="Calcineurin-like_PHP"/>
</dbReference>
<dbReference type="InterPro" id="IPR026575">
    <property type="entry name" value="GpdQ/CpdA-like"/>
</dbReference>
<dbReference type="GO" id="GO:0004114">
    <property type="term" value="F:3',5'-cyclic-nucleotide phosphodiesterase activity"/>
    <property type="evidence" value="ECO:0007669"/>
    <property type="project" value="UniProtKB-EC"/>
</dbReference>
<evidence type="ECO:0000256" key="2">
    <source>
        <dbReference type="ARBA" id="ARBA00022801"/>
    </source>
</evidence>